<dbReference type="AlphaFoldDB" id="G3B6M3"/>
<evidence type="ECO:0000313" key="2">
    <source>
        <dbReference type="Proteomes" id="UP000000707"/>
    </source>
</evidence>
<gene>
    <name evidence="1" type="ORF">CANTEDRAFT_114288</name>
</gene>
<keyword evidence="2" id="KW-1185">Reference proteome</keyword>
<dbReference type="EMBL" id="GL996524">
    <property type="protein sequence ID" value="EGV62968.1"/>
    <property type="molecule type" value="Genomic_DNA"/>
</dbReference>
<organism evidence="2">
    <name type="scientific">Candida tenuis (strain ATCC 10573 / BCRC 21748 / CBS 615 / JCM 9827 / NBRC 10315 / NRRL Y-1498 / VKM Y-70)</name>
    <name type="common">Yeast</name>
    <name type="synonym">Yamadazyma tenuis</name>
    <dbReference type="NCBI Taxonomy" id="590646"/>
    <lineage>
        <taxon>Eukaryota</taxon>
        <taxon>Fungi</taxon>
        <taxon>Dikarya</taxon>
        <taxon>Ascomycota</taxon>
        <taxon>Saccharomycotina</taxon>
        <taxon>Pichiomycetes</taxon>
        <taxon>Debaryomycetaceae</taxon>
        <taxon>Yamadazyma</taxon>
    </lineage>
</organism>
<evidence type="ECO:0000313" key="1">
    <source>
        <dbReference type="EMBL" id="EGV62968.1"/>
    </source>
</evidence>
<sequence length="54" mass="6153">MQRGSAQESSLYIFAAEAYETCRNKSRSFNWLPLQELLPLGINASILTLFCRTI</sequence>
<proteinExistence type="predicted"/>
<name>G3B6M3_CANTC</name>
<protein>
    <submittedName>
        <fullName evidence="1">Uncharacterized protein</fullName>
    </submittedName>
</protein>
<dbReference type="HOGENOM" id="CLU_3050135_0_0_1"/>
<dbReference type="Proteomes" id="UP000000707">
    <property type="component" value="Unassembled WGS sequence"/>
</dbReference>
<reference evidence="1 2" key="1">
    <citation type="journal article" date="2011" name="Proc. Natl. Acad. Sci. U.S.A.">
        <title>Comparative genomics of xylose-fermenting fungi for enhanced biofuel production.</title>
        <authorList>
            <person name="Wohlbach D.J."/>
            <person name="Kuo A."/>
            <person name="Sato T.K."/>
            <person name="Potts K.M."/>
            <person name="Salamov A.A."/>
            <person name="LaButti K.M."/>
            <person name="Sun H."/>
            <person name="Clum A."/>
            <person name="Pangilinan J.L."/>
            <person name="Lindquist E.A."/>
            <person name="Lucas S."/>
            <person name="Lapidus A."/>
            <person name="Jin M."/>
            <person name="Gunawan C."/>
            <person name="Balan V."/>
            <person name="Dale B.E."/>
            <person name="Jeffries T.W."/>
            <person name="Zinkel R."/>
            <person name="Barry K.W."/>
            <person name="Grigoriev I.V."/>
            <person name="Gasch A.P."/>
        </authorList>
    </citation>
    <scope>NUCLEOTIDE SEQUENCE [LARGE SCALE GENOMIC DNA]</scope>
    <source>
        <strain evidence="2">ATCC 10573 / BCRC 21748 / CBS 615 / JCM 9827 / NBRC 10315 / NRRL Y-1498 / VKM Y-70</strain>
    </source>
</reference>
<accession>G3B6M3</accession>